<reference evidence="2" key="2">
    <citation type="submission" date="2015-01" db="EMBL/GenBank/DDBJ databases">
        <title>Evolutionary Origins and Diversification of the Mycorrhizal Mutualists.</title>
        <authorList>
            <consortium name="DOE Joint Genome Institute"/>
            <consortium name="Mycorrhizal Genomics Consortium"/>
            <person name="Kohler A."/>
            <person name="Kuo A."/>
            <person name="Nagy L.G."/>
            <person name="Floudas D."/>
            <person name="Copeland A."/>
            <person name="Barry K.W."/>
            <person name="Cichocki N."/>
            <person name="Veneault-Fourrey C."/>
            <person name="LaButti K."/>
            <person name="Lindquist E.A."/>
            <person name="Lipzen A."/>
            <person name="Lundell T."/>
            <person name="Morin E."/>
            <person name="Murat C."/>
            <person name="Riley R."/>
            <person name="Ohm R."/>
            <person name="Sun H."/>
            <person name="Tunlid A."/>
            <person name="Henrissat B."/>
            <person name="Grigoriev I.V."/>
            <person name="Hibbett D.S."/>
            <person name="Martin F."/>
        </authorList>
    </citation>
    <scope>NUCLEOTIDE SEQUENCE [LARGE SCALE GENOMIC DNA]</scope>
    <source>
        <strain evidence="2">h7</strain>
    </source>
</reference>
<accession>A0A0C3BRM2</accession>
<protein>
    <submittedName>
        <fullName evidence="1">Uncharacterized protein</fullName>
    </submittedName>
</protein>
<dbReference type="AlphaFoldDB" id="A0A0C3BRM2"/>
<sequence>MHRVREQRGNLTATAFTCAGLSLAPRKRRKAVNAGCEDTSFSAHIDDGRDVK</sequence>
<evidence type="ECO:0000313" key="1">
    <source>
        <dbReference type="EMBL" id="KIM39340.1"/>
    </source>
</evidence>
<reference evidence="1 2" key="1">
    <citation type="submission" date="2014-04" db="EMBL/GenBank/DDBJ databases">
        <authorList>
            <consortium name="DOE Joint Genome Institute"/>
            <person name="Kuo A."/>
            <person name="Gay G."/>
            <person name="Dore J."/>
            <person name="Kohler A."/>
            <person name="Nagy L.G."/>
            <person name="Floudas D."/>
            <person name="Copeland A."/>
            <person name="Barry K.W."/>
            <person name="Cichocki N."/>
            <person name="Veneault-Fourrey C."/>
            <person name="LaButti K."/>
            <person name="Lindquist E.A."/>
            <person name="Lipzen A."/>
            <person name="Lundell T."/>
            <person name="Morin E."/>
            <person name="Murat C."/>
            <person name="Sun H."/>
            <person name="Tunlid A."/>
            <person name="Henrissat B."/>
            <person name="Grigoriev I.V."/>
            <person name="Hibbett D.S."/>
            <person name="Martin F."/>
            <person name="Nordberg H.P."/>
            <person name="Cantor M.N."/>
            <person name="Hua S.X."/>
        </authorList>
    </citation>
    <scope>NUCLEOTIDE SEQUENCE [LARGE SCALE GENOMIC DNA]</scope>
    <source>
        <strain evidence="2">h7</strain>
    </source>
</reference>
<keyword evidence="2" id="KW-1185">Reference proteome</keyword>
<evidence type="ECO:0000313" key="2">
    <source>
        <dbReference type="Proteomes" id="UP000053424"/>
    </source>
</evidence>
<name>A0A0C3BRM2_HEBCY</name>
<dbReference type="Proteomes" id="UP000053424">
    <property type="component" value="Unassembled WGS sequence"/>
</dbReference>
<dbReference type="EMBL" id="KN831786">
    <property type="protein sequence ID" value="KIM39340.1"/>
    <property type="molecule type" value="Genomic_DNA"/>
</dbReference>
<dbReference type="HOGENOM" id="CLU_3087466_0_0_1"/>
<organism evidence="1 2">
    <name type="scientific">Hebeloma cylindrosporum</name>
    <dbReference type="NCBI Taxonomy" id="76867"/>
    <lineage>
        <taxon>Eukaryota</taxon>
        <taxon>Fungi</taxon>
        <taxon>Dikarya</taxon>
        <taxon>Basidiomycota</taxon>
        <taxon>Agaricomycotina</taxon>
        <taxon>Agaricomycetes</taxon>
        <taxon>Agaricomycetidae</taxon>
        <taxon>Agaricales</taxon>
        <taxon>Agaricineae</taxon>
        <taxon>Hymenogastraceae</taxon>
        <taxon>Hebeloma</taxon>
    </lineage>
</organism>
<proteinExistence type="predicted"/>
<gene>
    <name evidence="1" type="ORF">M413DRAFT_447277</name>
</gene>